<dbReference type="SUPFAM" id="SSF47413">
    <property type="entry name" value="lambda repressor-like DNA-binding domains"/>
    <property type="match status" value="1"/>
</dbReference>
<dbReference type="GO" id="GO:0003677">
    <property type="term" value="F:DNA binding"/>
    <property type="evidence" value="ECO:0007669"/>
    <property type="project" value="InterPro"/>
</dbReference>
<dbReference type="CDD" id="cd00093">
    <property type="entry name" value="HTH_XRE"/>
    <property type="match status" value="1"/>
</dbReference>
<proteinExistence type="predicted"/>
<dbReference type="InterPro" id="IPR043917">
    <property type="entry name" value="DUF5753"/>
</dbReference>
<name>A0AA86JGE8_9ACTN</name>
<dbReference type="AlphaFoldDB" id="A0AA86JGE8"/>
<sequence length="288" mass="31388">MAANTGATFLRIMLGAELTRLRDGAGLSGEQAAKAAGCAPSTITNIEKGTTGFRRIGQLTDLLTAYGVGFEGQELLLDWYKNAKGDDWWTPNTSVLPSGMPAYLGFESGARIVSPWCPSVVYGLLQTEEYARALIESAKAADERTTDFVDSSVEVRANRKRLITEHGVELVCLMDESALRNVVGDGGIMRRQYAEIAELSKLRNVTVRIIPFSAPAYRVTSGGFTVLDFDRKALPGPVVAVSTVSHTMQVVSKPKVVKQFARRFDFLARGALPDHETPALLEKYAREV</sequence>
<keyword evidence="2" id="KW-0614">Plasmid</keyword>
<accession>A0AA86JGE8</accession>
<dbReference type="SMART" id="SM00530">
    <property type="entry name" value="HTH_XRE"/>
    <property type="match status" value="1"/>
</dbReference>
<evidence type="ECO:0000313" key="3">
    <source>
        <dbReference type="Proteomes" id="UP001291653"/>
    </source>
</evidence>
<keyword evidence="3" id="KW-1185">Reference proteome</keyword>
<dbReference type="Proteomes" id="UP001291653">
    <property type="component" value="Plasmid pYSPA8-1"/>
</dbReference>
<dbReference type="RefSeq" id="WP_323451903.1">
    <property type="nucleotide sequence ID" value="NZ_LC735414.1"/>
</dbReference>
<evidence type="ECO:0000313" key="2">
    <source>
        <dbReference type="EMBL" id="BDT39544.1"/>
    </source>
</evidence>
<organism evidence="2 3">
    <name type="scientific">Streptomyces yaizuensis</name>
    <dbReference type="NCBI Taxonomy" id="2989713"/>
    <lineage>
        <taxon>Bacteria</taxon>
        <taxon>Bacillati</taxon>
        <taxon>Actinomycetota</taxon>
        <taxon>Actinomycetes</taxon>
        <taxon>Kitasatosporales</taxon>
        <taxon>Streptomycetaceae</taxon>
        <taxon>Streptomyces</taxon>
    </lineage>
</organism>
<dbReference type="Gene3D" id="1.10.260.40">
    <property type="entry name" value="lambda repressor-like DNA-binding domains"/>
    <property type="match status" value="1"/>
</dbReference>
<dbReference type="PROSITE" id="PS50943">
    <property type="entry name" value="HTH_CROC1"/>
    <property type="match status" value="1"/>
</dbReference>
<geneLocation type="plasmid" evidence="2 3">
    <name>pYSPA8-1</name>
</geneLocation>
<dbReference type="Pfam" id="PF19054">
    <property type="entry name" value="DUF5753"/>
    <property type="match status" value="1"/>
</dbReference>
<dbReference type="Pfam" id="PF13560">
    <property type="entry name" value="HTH_31"/>
    <property type="match status" value="1"/>
</dbReference>
<reference evidence="2 3" key="1">
    <citation type="submission" date="2022-10" db="EMBL/GenBank/DDBJ databases">
        <title>Draft genome sequence of Streptomyces sp. YSPA8.</title>
        <authorList>
            <person name="Moriuchi R."/>
            <person name="Dohra H."/>
            <person name="Yamamura H."/>
            <person name="Kodani S."/>
        </authorList>
    </citation>
    <scope>NUCLEOTIDE SEQUENCE [LARGE SCALE GENOMIC DNA]</scope>
    <source>
        <strain evidence="2 3">YSPA8</strain>
        <plasmid evidence="2 3">pYSPA8-1</plasmid>
    </source>
</reference>
<evidence type="ECO:0000259" key="1">
    <source>
        <dbReference type="PROSITE" id="PS50943"/>
    </source>
</evidence>
<dbReference type="InterPro" id="IPR001387">
    <property type="entry name" value="Cro/C1-type_HTH"/>
</dbReference>
<dbReference type="EMBL" id="LC735414">
    <property type="protein sequence ID" value="BDT39544.1"/>
    <property type="molecule type" value="Genomic_DNA"/>
</dbReference>
<protein>
    <submittedName>
        <fullName evidence="2">Scr1 family TA system antitoxin-like transcriptional regulator</fullName>
    </submittedName>
</protein>
<feature type="domain" description="HTH cro/C1-type" evidence="1">
    <location>
        <begin position="18"/>
        <end position="75"/>
    </location>
</feature>
<gene>
    <name evidence="2" type="ORF">SYYSPA8_37130</name>
</gene>
<dbReference type="InterPro" id="IPR010982">
    <property type="entry name" value="Lambda_DNA-bd_dom_sf"/>
</dbReference>